<dbReference type="AlphaFoldDB" id="A0A8X8ZRB4"/>
<evidence type="ECO:0000313" key="2">
    <source>
        <dbReference type="EMBL" id="KAG6413891.1"/>
    </source>
</evidence>
<organism evidence="2">
    <name type="scientific">Salvia splendens</name>
    <name type="common">Scarlet sage</name>
    <dbReference type="NCBI Taxonomy" id="180675"/>
    <lineage>
        <taxon>Eukaryota</taxon>
        <taxon>Viridiplantae</taxon>
        <taxon>Streptophyta</taxon>
        <taxon>Embryophyta</taxon>
        <taxon>Tracheophyta</taxon>
        <taxon>Spermatophyta</taxon>
        <taxon>Magnoliopsida</taxon>
        <taxon>eudicotyledons</taxon>
        <taxon>Gunneridae</taxon>
        <taxon>Pentapetalae</taxon>
        <taxon>asterids</taxon>
        <taxon>lamiids</taxon>
        <taxon>Lamiales</taxon>
        <taxon>Lamiaceae</taxon>
        <taxon>Nepetoideae</taxon>
        <taxon>Mentheae</taxon>
        <taxon>Salviinae</taxon>
        <taxon>Salvia</taxon>
        <taxon>Salvia subgen. Calosphace</taxon>
        <taxon>core Calosphace</taxon>
    </lineage>
</organism>
<accession>A0A8X8ZRB4</accession>
<keyword evidence="3" id="KW-1185">Reference proteome</keyword>
<protein>
    <submittedName>
        <fullName evidence="2">Uncharacterized protein</fullName>
    </submittedName>
</protein>
<sequence>MCDDNNESNSPISTAVLGSPHPASPYLRPQEVNASEHTNTLASPTTESAGHINTEASQDVVGSENKGSELEIQAEVEADRELITQDALNINISKACGDYEIRNNEEAIKATNIIVDIINEQVFFPVFTSVYYYRVVFCMKINKIEIIDSVKPPKDKDPLENIALMLEY</sequence>
<comment type="caution">
    <text evidence="2">The sequence shown here is derived from an EMBL/GenBank/DDBJ whole genome shotgun (WGS) entry which is preliminary data.</text>
</comment>
<gene>
    <name evidence="2" type="ORF">SASPL_126606</name>
</gene>
<evidence type="ECO:0000313" key="3">
    <source>
        <dbReference type="Proteomes" id="UP000298416"/>
    </source>
</evidence>
<reference evidence="2" key="2">
    <citation type="submission" date="2020-08" db="EMBL/GenBank/DDBJ databases">
        <title>Plant Genome Project.</title>
        <authorList>
            <person name="Zhang R.-G."/>
        </authorList>
    </citation>
    <scope>NUCLEOTIDE SEQUENCE</scope>
    <source>
        <strain evidence="2">Huo1</strain>
        <tissue evidence="2">Leaf</tissue>
    </source>
</reference>
<feature type="region of interest" description="Disordered" evidence="1">
    <location>
        <begin position="1"/>
        <end position="28"/>
    </location>
</feature>
<name>A0A8X8ZRB4_SALSN</name>
<dbReference type="EMBL" id="PNBA02000009">
    <property type="protein sequence ID" value="KAG6413891.1"/>
    <property type="molecule type" value="Genomic_DNA"/>
</dbReference>
<evidence type="ECO:0000256" key="1">
    <source>
        <dbReference type="SAM" id="MobiDB-lite"/>
    </source>
</evidence>
<reference evidence="2" key="1">
    <citation type="submission" date="2018-01" db="EMBL/GenBank/DDBJ databases">
        <authorList>
            <person name="Mao J.F."/>
        </authorList>
    </citation>
    <scope>NUCLEOTIDE SEQUENCE</scope>
    <source>
        <strain evidence="2">Huo1</strain>
        <tissue evidence="2">Leaf</tissue>
    </source>
</reference>
<proteinExistence type="predicted"/>
<dbReference type="Proteomes" id="UP000298416">
    <property type="component" value="Unassembled WGS sequence"/>
</dbReference>